<organism evidence="2 3">
    <name type="scientific">Paenibacillus prosopidis</name>
    <dbReference type="NCBI Taxonomy" id="630520"/>
    <lineage>
        <taxon>Bacteria</taxon>
        <taxon>Bacillati</taxon>
        <taxon>Bacillota</taxon>
        <taxon>Bacilli</taxon>
        <taxon>Bacillales</taxon>
        <taxon>Paenibacillaceae</taxon>
        <taxon>Paenibacillus</taxon>
    </lineage>
</organism>
<dbReference type="Proteomes" id="UP000252415">
    <property type="component" value="Unassembled WGS sequence"/>
</dbReference>
<dbReference type="SUPFAM" id="SSF51695">
    <property type="entry name" value="PLC-like phosphodiesterases"/>
    <property type="match status" value="1"/>
</dbReference>
<dbReference type="GO" id="GO:0008081">
    <property type="term" value="F:phosphoric diester hydrolase activity"/>
    <property type="evidence" value="ECO:0007669"/>
    <property type="project" value="InterPro"/>
</dbReference>
<name>A0A368W8L6_9BACL</name>
<accession>A0A368W8L6</accession>
<evidence type="ECO:0000259" key="1">
    <source>
        <dbReference type="PROSITE" id="PS51704"/>
    </source>
</evidence>
<evidence type="ECO:0000313" key="3">
    <source>
        <dbReference type="Proteomes" id="UP000252415"/>
    </source>
</evidence>
<evidence type="ECO:0000313" key="2">
    <source>
        <dbReference type="EMBL" id="RCW51965.1"/>
    </source>
</evidence>
<dbReference type="Gene3D" id="3.20.20.190">
    <property type="entry name" value="Phosphatidylinositol (PI) phosphodiesterase"/>
    <property type="match status" value="1"/>
</dbReference>
<comment type="caution">
    <text evidence="2">The sequence shown here is derived from an EMBL/GenBank/DDBJ whole genome shotgun (WGS) entry which is preliminary data.</text>
</comment>
<dbReference type="PROSITE" id="PS51704">
    <property type="entry name" value="GP_PDE"/>
    <property type="match status" value="1"/>
</dbReference>
<reference evidence="2 3" key="1">
    <citation type="submission" date="2018-07" db="EMBL/GenBank/DDBJ databases">
        <title>Genomic Encyclopedia of Type Strains, Phase III (KMG-III): the genomes of soil and plant-associated and newly described type strains.</title>
        <authorList>
            <person name="Whitman W."/>
        </authorList>
    </citation>
    <scope>NUCLEOTIDE SEQUENCE [LARGE SCALE GENOMIC DNA]</scope>
    <source>
        <strain evidence="2 3">CECT 7506</strain>
    </source>
</reference>
<dbReference type="InterPro" id="IPR030395">
    <property type="entry name" value="GP_PDE_dom"/>
</dbReference>
<dbReference type="RefSeq" id="WP_114378196.1">
    <property type="nucleotide sequence ID" value="NZ_QPJD01000001.1"/>
</dbReference>
<dbReference type="PANTHER" id="PTHR46211">
    <property type="entry name" value="GLYCEROPHOSPHORYL DIESTER PHOSPHODIESTERASE"/>
    <property type="match status" value="1"/>
</dbReference>
<dbReference type="EMBL" id="QPJD01000001">
    <property type="protein sequence ID" value="RCW51965.1"/>
    <property type="molecule type" value="Genomic_DNA"/>
</dbReference>
<sequence>MITIVAHRGCSGEAPENTMAAFKLALMEPDIAIIELDVHLSKDGVPVVIHDHTLDRTTSGTGRVRDYTLEELRDLDAGSWFSPEFSEERIPTLEEVLQLVKGRCMLHVELKKMGDVYEGIEEKVIKLIHRHEMKDEVVLSSFDHDSMKCANEIDPSIPTGLIFLGNPTLLIEQLRYTGATSVSMHYSFVTRELVNEMEEHEIDLGVWTVDDSDTLASIVEQYPDMRITTNYPDRVLRIVRQGSVRF</sequence>
<dbReference type="InterPro" id="IPR017946">
    <property type="entry name" value="PLC-like_Pdiesterase_TIM-brl"/>
</dbReference>
<dbReference type="OrthoDB" id="384721at2"/>
<feature type="domain" description="GP-PDE" evidence="1">
    <location>
        <begin position="2"/>
        <end position="239"/>
    </location>
</feature>
<dbReference type="Pfam" id="PF03009">
    <property type="entry name" value="GDPD"/>
    <property type="match status" value="1"/>
</dbReference>
<dbReference type="PANTHER" id="PTHR46211:SF1">
    <property type="entry name" value="GLYCEROPHOSPHODIESTER PHOSPHODIESTERASE, CYTOPLASMIC"/>
    <property type="match status" value="1"/>
</dbReference>
<proteinExistence type="predicted"/>
<protein>
    <submittedName>
        <fullName evidence="2">Glycerophosphoryl diester phosphodiesterase</fullName>
    </submittedName>
</protein>
<dbReference type="GO" id="GO:0006629">
    <property type="term" value="P:lipid metabolic process"/>
    <property type="evidence" value="ECO:0007669"/>
    <property type="project" value="InterPro"/>
</dbReference>
<gene>
    <name evidence="2" type="ORF">DFP97_101311</name>
</gene>
<keyword evidence="3" id="KW-1185">Reference proteome</keyword>
<dbReference type="AlphaFoldDB" id="A0A368W8L6"/>